<protein>
    <submittedName>
        <fullName evidence="1">Uncharacterized protein</fullName>
    </submittedName>
</protein>
<keyword evidence="2" id="KW-1185">Reference proteome</keyword>
<gene>
    <name evidence="1" type="ORF">EXIGLDRAFT_503825</name>
</gene>
<accession>A0A166N639</accession>
<evidence type="ECO:0000313" key="2">
    <source>
        <dbReference type="Proteomes" id="UP000077266"/>
    </source>
</evidence>
<sequence length="163" mass="18163">MAAALIIHVQTASVAWVSRCLPTVCSNIKGLLPIRLRVKQSAIPAIVVSRSSLTTSASDTSACCCAPCPPFLRLLLRVLPAYSCACSEYATHMHEQAPHATTHRKIYHRTFSSRSSVPRAFTSGPCRCQIPHVHECYGIRSRAAYRERCSVRERRSARRRRVT</sequence>
<dbReference type="AlphaFoldDB" id="A0A166N639"/>
<organism evidence="1 2">
    <name type="scientific">Exidia glandulosa HHB12029</name>
    <dbReference type="NCBI Taxonomy" id="1314781"/>
    <lineage>
        <taxon>Eukaryota</taxon>
        <taxon>Fungi</taxon>
        <taxon>Dikarya</taxon>
        <taxon>Basidiomycota</taxon>
        <taxon>Agaricomycotina</taxon>
        <taxon>Agaricomycetes</taxon>
        <taxon>Auriculariales</taxon>
        <taxon>Exidiaceae</taxon>
        <taxon>Exidia</taxon>
    </lineage>
</organism>
<reference evidence="1 2" key="1">
    <citation type="journal article" date="2016" name="Mol. Biol. Evol.">
        <title>Comparative Genomics of Early-Diverging Mushroom-Forming Fungi Provides Insights into the Origins of Lignocellulose Decay Capabilities.</title>
        <authorList>
            <person name="Nagy L.G."/>
            <person name="Riley R."/>
            <person name="Tritt A."/>
            <person name="Adam C."/>
            <person name="Daum C."/>
            <person name="Floudas D."/>
            <person name="Sun H."/>
            <person name="Yadav J.S."/>
            <person name="Pangilinan J."/>
            <person name="Larsson K.H."/>
            <person name="Matsuura K."/>
            <person name="Barry K."/>
            <person name="Labutti K."/>
            <person name="Kuo R."/>
            <person name="Ohm R.A."/>
            <person name="Bhattacharya S.S."/>
            <person name="Shirouzu T."/>
            <person name="Yoshinaga Y."/>
            <person name="Martin F.M."/>
            <person name="Grigoriev I.V."/>
            <person name="Hibbett D.S."/>
        </authorList>
    </citation>
    <scope>NUCLEOTIDE SEQUENCE [LARGE SCALE GENOMIC DNA]</scope>
    <source>
        <strain evidence="1 2">HHB12029</strain>
    </source>
</reference>
<evidence type="ECO:0000313" key="1">
    <source>
        <dbReference type="EMBL" id="KZV78796.1"/>
    </source>
</evidence>
<proteinExistence type="predicted"/>
<dbReference type="Proteomes" id="UP000077266">
    <property type="component" value="Unassembled WGS sequence"/>
</dbReference>
<name>A0A166N639_EXIGL</name>
<dbReference type="InParanoid" id="A0A166N639"/>
<dbReference type="EMBL" id="KV426761">
    <property type="protein sequence ID" value="KZV78796.1"/>
    <property type="molecule type" value="Genomic_DNA"/>
</dbReference>